<keyword evidence="1" id="KW-0472">Membrane</keyword>
<dbReference type="EMBL" id="JAWHZD010000004">
    <property type="protein sequence ID" value="MDV0841429.1"/>
    <property type="molecule type" value="Genomic_DNA"/>
</dbReference>
<dbReference type="AlphaFoldDB" id="A0AAW8XPU2"/>
<accession>A0AAW8XPU2</accession>
<keyword evidence="1" id="KW-1133">Transmembrane helix</keyword>
<organism evidence="2 3">
    <name type="scientific">Klebsiella quasipneumoniae subsp. quasipneumoniae</name>
    <dbReference type="NCBI Taxonomy" id="1667327"/>
    <lineage>
        <taxon>Bacteria</taxon>
        <taxon>Pseudomonadati</taxon>
        <taxon>Pseudomonadota</taxon>
        <taxon>Gammaproteobacteria</taxon>
        <taxon>Enterobacterales</taxon>
        <taxon>Enterobacteriaceae</taxon>
        <taxon>Klebsiella/Raoultella group</taxon>
        <taxon>Klebsiella</taxon>
        <taxon>Klebsiella pneumoniae complex</taxon>
    </lineage>
</organism>
<dbReference type="Proteomes" id="UP001284547">
    <property type="component" value="Unassembled WGS sequence"/>
</dbReference>
<feature type="transmembrane region" description="Helical" evidence="1">
    <location>
        <begin position="20"/>
        <end position="39"/>
    </location>
</feature>
<comment type="caution">
    <text evidence="2">The sequence shown here is derived from an EMBL/GenBank/DDBJ whole genome shotgun (WGS) entry which is preliminary data.</text>
</comment>
<sequence length="104" mass="12035">MLSTWLYLVHSINEKVESTLPSSLLIRVLIIITALSFIIQKKAGVIKSFIAITFGLILLFIHTIIVLHLLLNTFPDIYDFVFYYEFFLMVFFCGLPLCLCIRMV</sequence>
<feature type="transmembrane region" description="Helical" evidence="1">
    <location>
        <begin position="51"/>
        <end position="70"/>
    </location>
</feature>
<evidence type="ECO:0000313" key="3">
    <source>
        <dbReference type="Proteomes" id="UP001284547"/>
    </source>
</evidence>
<keyword evidence="1" id="KW-0812">Transmembrane</keyword>
<dbReference type="RefSeq" id="WP_227525082.1">
    <property type="nucleotide sequence ID" value="NZ_JAOUTP010000006.1"/>
</dbReference>
<protein>
    <submittedName>
        <fullName evidence="2">Transporter</fullName>
    </submittedName>
</protein>
<evidence type="ECO:0000313" key="2">
    <source>
        <dbReference type="EMBL" id="MDV0841429.1"/>
    </source>
</evidence>
<reference evidence="2" key="1">
    <citation type="submission" date="2023-10" db="EMBL/GenBank/DDBJ databases">
        <title>Surveillance and assessment of the effects of hospital wastewater treatment on clearance of pathogenic bacterial and antimicrobial resistance genes.</title>
        <authorList>
            <person name="Wu Y."/>
        </authorList>
    </citation>
    <scope>NUCLEOTIDE SEQUENCE</scope>
    <source>
        <strain evidence="2">23-M-SRM-33-1</strain>
    </source>
</reference>
<feature type="transmembrane region" description="Helical" evidence="1">
    <location>
        <begin position="82"/>
        <end position="101"/>
    </location>
</feature>
<gene>
    <name evidence="2" type="ORF">RZP41_09130</name>
</gene>
<proteinExistence type="predicted"/>
<evidence type="ECO:0000256" key="1">
    <source>
        <dbReference type="SAM" id="Phobius"/>
    </source>
</evidence>
<name>A0AAW8XPU2_9ENTR</name>